<feature type="domain" description="AB hydrolase-1" evidence="1">
    <location>
        <begin position="15"/>
        <end position="241"/>
    </location>
</feature>
<dbReference type="InterPro" id="IPR050228">
    <property type="entry name" value="Carboxylesterase_BioH"/>
</dbReference>
<dbReference type="PANTHER" id="PTHR43194">
    <property type="entry name" value="HYDROLASE ALPHA/BETA FOLD FAMILY"/>
    <property type="match status" value="1"/>
</dbReference>
<dbReference type="SUPFAM" id="SSF53474">
    <property type="entry name" value="alpha/beta-Hydrolases"/>
    <property type="match status" value="1"/>
</dbReference>
<dbReference type="AlphaFoldDB" id="A0A7W9MSN0"/>
<dbReference type="RefSeq" id="WP_337925636.1">
    <property type="nucleotide sequence ID" value="NZ_JACHMY010000001.1"/>
</dbReference>
<dbReference type="Pfam" id="PF12697">
    <property type="entry name" value="Abhydrolase_6"/>
    <property type="match status" value="1"/>
</dbReference>
<dbReference type="PRINTS" id="PR00111">
    <property type="entry name" value="ABHYDROLASE"/>
</dbReference>
<proteinExistence type="predicted"/>
<keyword evidence="3" id="KW-1185">Reference proteome</keyword>
<evidence type="ECO:0000259" key="1">
    <source>
        <dbReference type="Pfam" id="PF12697"/>
    </source>
</evidence>
<reference evidence="2 3" key="1">
    <citation type="submission" date="2020-08" db="EMBL/GenBank/DDBJ databases">
        <title>Sequencing the genomes of 1000 actinobacteria strains.</title>
        <authorList>
            <person name="Klenk H.-P."/>
        </authorList>
    </citation>
    <scope>NUCLEOTIDE SEQUENCE [LARGE SCALE GENOMIC DNA]</scope>
    <source>
        <strain evidence="2 3">DSM 28967</strain>
    </source>
</reference>
<dbReference type="GO" id="GO:0003824">
    <property type="term" value="F:catalytic activity"/>
    <property type="evidence" value="ECO:0007669"/>
    <property type="project" value="UniProtKB-ARBA"/>
</dbReference>
<dbReference type="Gene3D" id="3.40.50.1820">
    <property type="entry name" value="alpha/beta hydrolase"/>
    <property type="match status" value="1"/>
</dbReference>
<dbReference type="InterPro" id="IPR000073">
    <property type="entry name" value="AB_hydrolase_1"/>
</dbReference>
<dbReference type="PANTHER" id="PTHR43194:SF2">
    <property type="entry name" value="PEROXISOMAL MEMBRANE PROTEIN LPX1"/>
    <property type="match status" value="1"/>
</dbReference>
<comment type="caution">
    <text evidence="2">The sequence shown here is derived from an EMBL/GenBank/DDBJ whole genome shotgun (WGS) entry which is preliminary data.</text>
</comment>
<dbReference type="EMBL" id="JACHMY010000001">
    <property type="protein sequence ID" value="MBB5834332.1"/>
    <property type="molecule type" value="Genomic_DNA"/>
</dbReference>
<evidence type="ECO:0000313" key="3">
    <source>
        <dbReference type="Proteomes" id="UP000549971"/>
    </source>
</evidence>
<dbReference type="Proteomes" id="UP000549971">
    <property type="component" value="Unassembled WGS sequence"/>
</dbReference>
<name>A0A7W9MSN0_9ACTN</name>
<dbReference type="InterPro" id="IPR029058">
    <property type="entry name" value="AB_hydrolase_fold"/>
</dbReference>
<evidence type="ECO:0000313" key="2">
    <source>
        <dbReference type="EMBL" id="MBB5834332.1"/>
    </source>
</evidence>
<protein>
    <submittedName>
        <fullName evidence="2">Pimeloyl-ACP methyl ester carboxylesterase</fullName>
    </submittedName>
</protein>
<sequence>MKLQYEDSGGSGLPVLALHGTFGRGKTFAAIAERLAPEYRVIAPDLRGHGLTGAAEDSSGFGREAFVADVAELAEDLNLAPALVIGHSLGGVTAFQLAARRPDLVAGVVVEDVGAVTEELPQPVLDVTGWPTRFPDRPAAEAFFAATPEPSYFLESVVQRDGGWELLFDLDDMMAAQHGNTGVWWDDWTAVRQPMLLLRATDSFLLSEELAAEMVRRRPATTRVEFDGTGHWIHRKDPDRYSSTVRAFGQSLTTWRPPGG</sequence>
<accession>A0A7W9MSN0</accession>
<organism evidence="2 3">
    <name type="scientific">Kribbella italica</name>
    <dbReference type="NCBI Taxonomy" id="1540520"/>
    <lineage>
        <taxon>Bacteria</taxon>
        <taxon>Bacillati</taxon>
        <taxon>Actinomycetota</taxon>
        <taxon>Actinomycetes</taxon>
        <taxon>Propionibacteriales</taxon>
        <taxon>Kribbellaceae</taxon>
        <taxon>Kribbella</taxon>
    </lineage>
</organism>
<gene>
    <name evidence="2" type="ORF">HDA39_001066</name>
</gene>